<dbReference type="AlphaFoldDB" id="A0A371JXW0"/>
<name>A0A371JXW0_9GAMM</name>
<reference evidence="2 3" key="1">
    <citation type="submission" date="2018-08" db="EMBL/GenBank/DDBJ databases">
        <title>Lysobacter sp. zong2l5, whole genome shotgun sequence.</title>
        <authorList>
            <person name="Zhang X."/>
            <person name="Feng G."/>
            <person name="Zhu H."/>
        </authorList>
    </citation>
    <scope>NUCLEOTIDE SEQUENCE [LARGE SCALE GENOMIC DNA]</scope>
    <source>
        <strain evidence="3">zong2l5</strain>
    </source>
</reference>
<feature type="transmembrane region" description="Helical" evidence="1">
    <location>
        <begin position="36"/>
        <end position="61"/>
    </location>
</feature>
<keyword evidence="1" id="KW-0472">Membrane</keyword>
<evidence type="ECO:0000313" key="3">
    <source>
        <dbReference type="Proteomes" id="UP000264492"/>
    </source>
</evidence>
<feature type="transmembrane region" description="Helical" evidence="1">
    <location>
        <begin position="68"/>
        <end position="87"/>
    </location>
</feature>
<accession>A0A371JXW0</accession>
<comment type="caution">
    <text evidence="2">The sequence shown here is derived from an EMBL/GenBank/DDBJ whole genome shotgun (WGS) entry which is preliminary data.</text>
</comment>
<sequence length="88" mass="9358">MRATVLILILLLTAFEAWMFDGLAQAGQLPGDRAMAAGPIGAAGMLALAFNLLVLLPLYLYLRRRQDLSLALPGCALAVLILAPLALR</sequence>
<gene>
    <name evidence="2" type="ORF">DX914_15890</name>
</gene>
<organism evidence="2 3">
    <name type="scientific">Lysobacter silvisoli</name>
    <dbReference type="NCBI Taxonomy" id="2293254"/>
    <lineage>
        <taxon>Bacteria</taxon>
        <taxon>Pseudomonadati</taxon>
        <taxon>Pseudomonadota</taxon>
        <taxon>Gammaproteobacteria</taxon>
        <taxon>Lysobacterales</taxon>
        <taxon>Lysobacteraceae</taxon>
        <taxon>Lysobacter</taxon>
    </lineage>
</organism>
<evidence type="ECO:0000313" key="2">
    <source>
        <dbReference type="EMBL" id="RDZ26474.1"/>
    </source>
</evidence>
<proteinExistence type="predicted"/>
<keyword evidence="1" id="KW-1133">Transmembrane helix</keyword>
<evidence type="ECO:0000256" key="1">
    <source>
        <dbReference type="SAM" id="Phobius"/>
    </source>
</evidence>
<keyword evidence="1" id="KW-0812">Transmembrane</keyword>
<dbReference type="RefSeq" id="WP_115860537.1">
    <property type="nucleotide sequence ID" value="NZ_QTSU01000003.1"/>
</dbReference>
<protein>
    <submittedName>
        <fullName evidence="2">Uncharacterized protein</fullName>
    </submittedName>
</protein>
<dbReference type="Proteomes" id="UP000264492">
    <property type="component" value="Unassembled WGS sequence"/>
</dbReference>
<dbReference type="EMBL" id="QTSU01000003">
    <property type="protein sequence ID" value="RDZ26474.1"/>
    <property type="molecule type" value="Genomic_DNA"/>
</dbReference>
<keyword evidence="3" id="KW-1185">Reference proteome</keyword>